<dbReference type="RefSeq" id="WP_317789544.1">
    <property type="nucleotide sequence ID" value="NZ_AP028461.1"/>
</dbReference>
<dbReference type="NCBIfam" id="NF041065">
    <property type="entry name" value="DpdH"/>
    <property type="match status" value="1"/>
</dbReference>
<feature type="compositionally biased region" description="Low complexity" evidence="1">
    <location>
        <begin position="577"/>
        <end position="597"/>
    </location>
</feature>
<evidence type="ECO:0000256" key="1">
    <source>
        <dbReference type="SAM" id="MobiDB-lite"/>
    </source>
</evidence>
<protein>
    <submittedName>
        <fullName evidence="2">Protein DpdH</fullName>
    </submittedName>
</protein>
<dbReference type="SUPFAM" id="SSF52540">
    <property type="entry name" value="P-loop containing nucleoside triphosphate hydrolases"/>
    <property type="match status" value="1"/>
</dbReference>
<accession>A0ABW4AJS7</accession>
<dbReference type="Proteomes" id="UP001597183">
    <property type="component" value="Unassembled WGS sequence"/>
</dbReference>
<keyword evidence="3" id="KW-1185">Reference proteome</keyword>
<gene>
    <name evidence="2" type="primary">dpdH</name>
    <name evidence="2" type="ORF">ACFQ5G_37600</name>
</gene>
<proteinExistence type="predicted"/>
<name>A0ABW4AJS7_9ACTN</name>
<comment type="caution">
    <text evidence="2">The sequence shown here is derived from an EMBL/GenBank/DDBJ whole genome shotgun (WGS) entry which is preliminary data.</text>
</comment>
<organism evidence="2 3">
    <name type="scientific">Actinoplanes sichuanensis</name>
    <dbReference type="NCBI Taxonomy" id="512349"/>
    <lineage>
        <taxon>Bacteria</taxon>
        <taxon>Bacillati</taxon>
        <taxon>Actinomycetota</taxon>
        <taxon>Actinomycetes</taxon>
        <taxon>Micromonosporales</taxon>
        <taxon>Micromonosporaceae</taxon>
        <taxon>Actinoplanes</taxon>
    </lineage>
</organism>
<evidence type="ECO:0000313" key="3">
    <source>
        <dbReference type="Proteomes" id="UP001597183"/>
    </source>
</evidence>
<sequence length="1018" mass="111568">MAEFRQFLCWSPTTAATTITTEAVSPSPSVFFATHAPLRIRRRHPEGRADTHSAEVTEEQVRRDFLQRSTPTGVLLMPVIGESGAGKSHLVRWIYEKTPPTASRAIIYLPKTSTSLRAVVRALLDQPDVDSPELAQLRADVDRMSSELDQRSLERRLINELSEAVAVADSKPGAARILAGPDRLASLLLDPHIRDHLLQEGKLIPRLAASLLSDGHERDNERPTSFTVDDLPLDVADVKKASDKAYRLLMQITTKPDLQTAAVDILTDQLPTAVTAAWNIGGGRLQDAMLEVRRQYARQGKEILLLIEDFVVLQGVQRDLLDALIEAGEREGRTVLAPVRTLMAVTSGYFERLTETVLTRAKAATPYVYDLDVAFDTSERGRAEVGAFVGRYLNAARLGHNVLEEAGVAAGAAIPNKCEDCPFKDTCHAAFGVSTDGHGLYPFNWPALRRAIRARPARNKPDSFNPRAVIGEVVRPVLVEHAEALREGTFPDERFREDFPTPSEETFLLGVVKQEIEERDPNGAQRRETFLEFWGDAPDQVKNLEPELHAAFGIKPLRIDDASSLRTRFTPTAPTVAGPRPNTPATAAPAPANGIPPRIRKMIDDIENWQGRDAQLPQPTAFAIRSIIRQAVTSRSLWNDPIMAEPLTGDLDKAWPVRPTVVSIEGAEGEGGRTASGGAPIYFKRLPANAAFFQQLLLAGAGIMAGNSIALRRLHRIAEQHQTTMQQAVLRTRAFSDKELITSMRASLLGAVLAGHARPDMADQALLDAALDDGQSWHRPDADSRTAAWLALWDTHRAARPELVAKLRESIGYRRGTTGAIRLVDATRAVPLLKQAAREWTWQRPETLPEWASRAVNGFAKFADTMESQVTRLQGDLAQTRIHLPAGVSGAETVAAVEQALNAALGVGLAPDDLTGFRTNLAEVKECDWRCLDRLERDLAKIEAAAAADERSRAIVTAAARNEGKDLMIIRRFLMDSDAWLSDQLVAAQRRVGGAGAAAAVRVQDLLNRWSALDGGPQ</sequence>
<dbReference type="InterPro" id="IPR027417">
    <property type="entry name" value="P-loop_NTPase"/>
</dbReference>
<feature type="region of interest" description="Disordered" evidence="1">
    <location>
        <begin position="571"/>
        <end position="597"/>
    </location>
</feature>
<evidence type="ECO:0000313" key="2">
    <source>
        <dbReference type="EMBL" id="MFD1371081.1"/>
    </source>
</evidence>
<dbReference type="EMBL" id="JBHTMK010000051">
    <property type="protein sequence ID" value="MFD1371081.1"/>
    <property type="molecule type" value="Genomic_DNA"/>
</dbReference>
<reference evidence="3" key="1">
    <citation type="journal article" date="2019" name="Int. J. Syst. Evol. Microbiol.">
        <title>The Global Catalogue of Microorganisms (GCM) 10K type strain sequencing project: providing services to taxonomists for standard genome sequencing and annotation.</title>
        <authorList>
            <consortium name="The Broad Institute Genomics Platform"/>
            <consortium name="The Broad Institute Genome Sequencing Center for Infectious Disease"/>
            <person name="Wu L."/>
            <person name="Ma J."/>
        </authorList>
    </citation>
    <scope>NUCLEOTIDE SEQUENCE [LARGE SCALE GENOMIC DNA]</scope>
    <source>
        <strain evidence="3">CCM 7526</strain>
    </source>
</reference>